<dbReference type="GO" id="GO:0005524">
    <property type="term" value="F:ATP binding"/>
    <property type="evidence" value="ECO:0007669"/>
    <property type="project" value="UniProtKB-KW"/>
</dbReference>
<comment type="similarity">
    <text evidence="1">Belongs to the ABC transporter superfamily.</text>
</comment>
<dbReference type="EMBL" id="DF820463">
    <property type="protein sequence ID" value="GAK55220.1"/>
    <property type="molecule type" value="Genomic_DNA"/>
</dbReference>
<evidence type="ECO:0000313" key="7">
    <source>
        <dbReference type="Proteomes" id="UP000030661"/>
    </source>
</evidence>
<dbReference type="AlphaFoldDB" id="A0A0S6WA32"/>
<dbReference type="Proteomes" id="UP000030661">
    <property type="component" value="Unassembled WGS sequence"/>
</dbReference>
<dbReference type="SMART" id="SM00382">
    <property type="entry name" value="AAA"/>
    <property type="match status" value="1"/>
</dbReference>
<reference evidence="6" key="1">
    <citation type="journal article" date="2015" name="PeerJ">
        <title>First genomic representation of candidate bacterial phylum KSB3 points to enhanced environmental sensing as a trigger of wastewater bulking.</title>
        <authorList>
            <person name="Sekiguchi Y."/>
            <person name="Ohashi A."/>
            <person name="Parks D.H."/>
            <person name="Yamauchi T."/>
            <person name="Tyson G.W."/>
            <person name="Hugenholtz P."/>
        </authorList>
    </citation>
    <scope>NUCLEOTIDE SEQUENCE [LARGE SCALE GENOMIC DNA]</scope>
</reference>
<dbReference type="GO" id="GO:0016887">
    <property type="term" value="F:ATP hydrolysis activity"/>
    <property type="evidence" value="ECO:0007669"/>
    <property type="project" value="InterPro"/>
</dbReference>
<name>A0A0S6WA32_VECG1</name>
<dbReference type="PROSITE" id="PS50893">
    <property type="entry name" value="ABC_TRANSPORTER_2"/>
    <property type="match status" value="1"/>
</dbReference>
<gene>
    <name evidence="6" type="ORF">U27_02052</name>
</gene>
<dbReference type="InterPro" id="IPR017871">
    <property type="entry name" value="ABC_transporter-like_CS"/>
</dbReference>
<keyword evidence="3" id="KW-0547">Nucleotide-binding</keyword>
<dbReference type="PROSITE" id="PS00211">
    <property type="entry name" value="ABC_TRANSPORTER_1"/>
    <property type="match status" value="1"/>
</dbReference>
<evidence type="ECO:0000259" key="5">
    <source>
        <dbReference type="PROSITE" id="PS50893"/>
    </source>
</evidence>
<dbReference type="eggNOG" id="COG1120">
    <property type="taxonomic scope" value="Bacteria"/>
</dbReference>
<accession>A0A0S6WA32</accession>
<sequence length="274" mass="30887">MVRETRVSRYIFKGKILTEHSLLRFDHISFAYRPKHSLVLQGVQLEIPAGSLTTILGPNGVGKSTLLFLALGWLRPLHGHIWLDGRPQHECTRREMGQFMSLVPQQEQLTFAYSVLEYILLGRAPYLSSLSAPGAEDYAIALEALQQVGMEDFAQRNIMELSGGERQMVVIARALTQQPRLLLLDEPTTHLDLHNKAQVRNLLHRLQQQGVTILMTTHEPELAVDLASHVVLMQQGRILYAGTTENAFTSERLSQLYHSPVQVAQIAGRQVVLW</sequence>
<dbReference type="Gene3D" id="3.40.50.300">
    <property type="entry name" value="P-loop containing nucleotide triphosphate hydrolases"/>
    <property type="match status" value="1"/>
</dbReference>
<evidence type="ECO:0000256" key="2">
    <source>
        <dbReference type="ARBA" id="ARBA00022448"/>
    </source>
</evidence>
<dbReference type="InterPro" id="IPR027417">
    <property type="entry name" value="P-loop_NTPase"/>
</dbReference>
<dbReference type="InterPro" id="IPR050153">
    <property type="entry name" value="Metal_Ion_Import_ABC"/>
</dbReference>
<evidence type="ECO:0000256" key="1">
    <source>
        <dbReference type="ARBA" id="ARBA00005417"/>
    </source>
</evidence>
<dbReference type="Pfam" id="PF00005">
    <property type="entry name" value="ABC_tran"/>
    <property type="match status" value="1"/>
</dbReference>
<evidence type="ECO:0000256" key="4">
    <source>
        <dbReference type="ARBA" id="ARBA00022840"/>
    </source>
</evidence>
<dbReference type="InterPro" id="IPR003593">
    <property type="entry name" value="AAA+_ATPase"/>
</dbReference>
<dbReference type="InterPro" id="IPR003439">
    <property type="entry name" value="ABC_transporter-like_ATP-bd"/>
</dbReference>
<dbReference type="SUPFAM" id="SSF52540">
    <property type="entry name" value="P-loop containing nucleoside triphosphate hydrolases"/>
    <property type="match status" value="1"/>
</dbReference>
<dbReference type="PANTHER" id="PTHR42734:SF6">
    <property type="entry name" value="MOLYBDATE IMPORT ATP-BINDING PROTEIN MOLC"/>
    <property type="match status" value="1"/>
</dbReference>
<keyword evidence="7" id="KW-1185">Reference proteome</keyword>
<dbReference type="FunFam" id="3.40.50.300:FF:000134">
    <property type="entry name" value="Iron-enterobactin ABC transporter ATP-binding protein"/>
    <property type="match status" value="1"/>
</dbReference>
<feature type="domain" description="ABC transporter" evidence="5">
    <location>
        <begin position="23"/>
        <end position="260"/>
    </location>
</feature>
<keyword evidence="2" id="KW-0813">Transport</keyword>
<proteinExistence type="inferred from homology"/>
<organism evidence="6">
    <name type="scientific">Vecturithrix granuli</name>
    <dbReference type="NCBI Taxonomy" id="1499967"/>
    <lineage>
        <taxon>Bacteria</taxon>
        <taxon>Candidatus Moduliflexota</taxon>
        <taxon>Candidatus Vecturitrichia</taxon>
        <taxon>Candidatus Vecturitrichales</taxon>
        <taxon>Candidatus Vecturitrichaceae</taxon>
        <taxon>Candidatus Vecturithrix</taxon>
    </lineage>
</organism>
<dbReference type="STRING" id="1499967.U27_02052"/>
<dbReference type="PANTHER" id="PTHR42734">
    <property type="entry name" value="METAL TRANSPORT SYSTEM ATP-BINDING PROTEIN TM_0124-RELATED"/>
    <property type="match status" value="1"/>
</dbReference>
<evidence type="ECO:0000256" key="3">
    <source>
        <dbReference type="ARBA" id="ARBA00022741"/>
    </source>
</evidence>
<keyword evidence="4" id="KW-0067">ATP-binding</keyword>
<evidence type="ECO:0000313" key="6">
    <source>
        <dbReference type="EMBL" id="GAK55220.1"/>
    </source>
</evidence>
<dbReference type="HOGENOM" id="CLU_000604_1_11_0"/>
<protein>
    <submittedName>
        <fullName evidence="6">ABC transporter related protein</fullName>
    </submittedName>
</protein>